<dbReference type="Gene3D" id="3.30.2000.10">
    <property type="entry name" value="Phage tail protein-like"/>
    <property type="match status" value="1"/>
</dbReference>
<proteinExistence type="predicted"/>
<dbReference type="EMBL" id="SLXJ01000006">
    <property type="protein sequence ID" value="TCP17327.1"/>
    <property type="molecule type" value="Genomic_DNA"/>
</dbReference>
<dbReference type="OrthoDB" id="8612631at2"/>
<reference evidence="1 2" key="1">
    <citation type="submission" date="2019-03" db="EMBL/GenBank/DDBJ databases">
        <title>Genomic Encyclopedia of Type Strains, Phase IV (KMG-IV): sequencing the most valuable type-strain genomes for metagenomic binning, comparative biology and taxonomic classification.</title>
        <authorList>
            <person name="Goeker M."/>
        </authorList>
    </citation>
    <scope>NUCLEOTIDE SEQUENCE [LARGE SCALE GENOMIC DNA]</scope>
    <source>
        <strain evidence="1 2">DSM 16380</strain>
    </source>
</reference>
<dbReference type="InterPro" id="IPR035934">
    <property type="entry name" value="Phage_tail_protein-like_sf"/>
</dbReference>
<organism evidence="1 2">
    <name type="scientific">Nicoletella semolina</name>
    <dbReference type="NCBI Taxonomy" id="271160"/>
    <lineage>
        <taxon>Bacteria</taxon>
        <taxon>Pseudomonadati</taxon>
        <taxon>Pseudomonadota</taxon>
        <taxon>Gammaproteobacteria</taxon>
        <taxon>Pasteurellales</taxon>
        <taxon>Pasteurellaceae</taxon>
        <taxon>Nicoletella</taxon>
    </lineage>
</organism>
<evidence type="ECO:0000313" key="2">
    <source>
        <dbReference type="Proteomes" id="UP000295537"/>
    </source>
</evidence>
<dbReference type="Pfam" id="PF09646">
    <property type="entry name" value="Gp37"/>
    <property type="match status" value="1"/>
</dbReference>
<gene>
    <name evidence="1" type="ORF">EV693_1066</name>
</gene>
<dbReference type="InterPro" id="IPR018602">
    <property type="entry name" value="Gp37/STM4215"/>
</dbReference>
<accession>A0A4R2N8L3</accession>
<evidence type="ECO:0000313" key="1">
    <source>
        <dbReference type="EMBL" id="TCP17327.1"/>
    </source>
</evidence>
<comment type="caution">
    <text evidence="1">The sequence shown here is derived from an EMBL/GenBank/DDBJ whole genome shotgun (WGS) entry which is preliminary data.</text>
</comment>
<dbReference type="AlphaFoldDB" id="A0A4R2N8L3"/>
<keyword evidence="2" id="KW-1185">Reference proteome</keyword>
<name>A0A4R2N8L3_9PAST</name>
<dbReference type="SUPFAM" id="SSF143749">
    <property type="entry name" value="Phage tail protein-like"/>
    <property type="match status" value="1"/>
</dbReference>
<sequence length="174" mass="19667">MASTQAILTAIEQHLKIHLPDWQIELFPNDPDSYYLSHPHGAVLISYLGSKFESPRPTQHIIQNRHIQVALTVLTRHLHDDEGALNLLDSLHLAVVGFRPPDCNPCWLVDEFNNGQQQETGIWQYQLIIQADTVQVEQCQAVSSTPKFVNLMARDVGSPLDKRLKMNAPKGDKE</sequence>
<dbReference type="Proteomes" id="UP000295537">
    <property type="component" value="Unassembled WGS sequence"/>
</dbReference>
<protein>
    <submittedName>
        <fullName evidence="1">Gp37 protein</fullName>
    </submittedName>
</protein>
<dbReference type="RefSeq" id="WP_132501258.1">
    <property type="nucleotide sequence ID" value="NZ_LVXA01000001.1"/>
</dbReference>
<dbReference type="InterPro" id="IPR038042">
    <property type="entry name" value="Gp37-like"/>
</dbReference>